<keyword evidence="1" id="KW-0689">Ribosomal protein</keyword>
<organism evidence="1 3">
    <name type="scientific">Cricetulus griseus</name>
    <name type="common">Chinese hamster</name>
    <name type="synonym">Cricetulus barabensis griseus</name>
    <dbReference type="NCBI Taxonomy" id="10029"/>
    <lineage>
        <taxon>Eukaryota</taxon>
        <taxon>Metazoa</taxon>
        <taxon>Chordata</taxon>
        <taxon>Craniata</taxon>
        <taxon>Vertebrata</taxon>
        <taxon>Euteleostomi</taxon>
        <taxon>Mammalia</taxon>
        <taxon>Eutheria</taxon>
        <taxon>Euarchontoglires</taxon>
        <taxon>Glires</taxon>
        <taxon>Rodentia</taxon>
        <taxon>Myomorpha</taxon>
        <taxon>Muroidea</taxon>
        <taxon>Cricetidae</taxon>
        <taxon>Cricetinae</taxon>
        <taxon>Cricetulus</taxon>
    </lineage>
</organism>
<gene>
    <name evidence="2" type="ORF">H671_20952</name>
    <name evidence="1" type="ORF">I79_019475</name>
</gene>
<dbReference type="Proteomes" id="UP000030759">
    <property type="component" value="Unassembled WGS sequence"/>
</dbReference>
<reference evidence="3" key="1">
    <citation type="journal article" date="2011" name="Nat. Biotechnol.">
        <title>The genomic sequence of the Chinese hamster ovary (CHO)-K1 cell line.</title>
        <authorList>
            <person name="Xu X."/>
            <person name="Nagarajan H."/>
            <person name="Lewis N.E."/>
            <person name="Pan S."/>
            <person name="Cai Z."/>
            <person name="Liu X."/>
            <person name="Chen W."/>
            <person name="Xie M."/>
            <person name="Wang W."/>
            <person name="Hammond S."/>
            <person name="Andersen M.R."/>
            <person name="Neff N."/>
            <person name="Passarelli B."/>
            <person name="Koh W."/>
            <person name="Fan H.C."/>
            <person name="Wang J."/>
            <person name="Gui Y."/>
            <person name="Lee K.H."/>
            <person name="Betenbaugh M.J."/>
            <person name="Quake S.R."/>
            <person name="Famili I."/>
            <person name="Palsson B.O."/>
            <person name="Wang J."/>
        </authorList>
    </citation>
    <scope>NUCLEOTIDE SEQUENCE [LARGE SCALE GENOMIC DNA]</scope>
    <source>
        <strain evidence="3">CHO K1 cell line</strain>
    </source>
</reference>
<evidence type="ECO:0000313" key="4">
    <source>
        <dbReference type="Proteomes" id="UP000030759"/>
    </source>
</evidence>
<evidence type="ECO:0000313" key="1">
    <source>
        <dbReference type="EMBL" id="EGW12000.1"/>
    </source>
</evidence>
<sequence>MLVARSWVCRKTYVIPRRHFKKLRFNQELKLSGEYGILNKHEGKMKLDYILGLKTGFLGDVAADPGL</sequence>
<evidence type="ECO:0000313" key="3">
    <source>
        <dbReference type="Proteomes" id="UP000001075"/>
    </source>
</evidence>
<proteinExistence type="predicted"/>
<dbReference type="EMBL" id="KE686527">
    <property type="protein sequence ID" value="ERE61670.1"/>
    <property type="molecule type" value="Genomic_DNA"/>
</dbReference>
<protein>
    <submittedName>
        <fullName evidence="1">40S ribosomal protein S9</fullName>
    </submittedName>
</protein>
<accession>G3I7I4</accession>
<name>G3I7I4_CRIGR</name>
<reference evidence="4" key="3">
    <citation type="journal article" date="2013" name="Nat. Biotechnol.">
        <title>Chinese hamster genome sequenced from sorted chromosomes.</title>
        <authorList>
            <person name="Brinkrolf K."/>
            <person name="Rupp O."/>
            <person name="Laux H."/>
            <person name="Kollin F."/>
            <person name="Ernst W."/>
            <person name="Linke B."/>
            <person name="Kofler R."/>
            <person name="Romand S."/>
            <person name="Hesse F."/>
            <person name="Budach W.E."/>
            <person name="Galosy S."/>
            <person name="Muller D."/>
            <person name="Noll T."/>
            <person name="Wienberg J."/>
            <person name="Jostock T."/>
            <person name="Leonard M."/>
            <person name="Grillari J."/>
            <person name="Tauch A."/>
            <person name="Goesmann A."/>
            <person name="Helk B."/>
            <person name="Mott J.E."/>
            <person name="Puhler A."/>
            <person name="Borth N."/>
        </authorList>
    </citation>
    <scope>NUCLEOTIDE SEQUENCE [LARGE SCALE GENOMIC DNA]</scope>
    <source>
        <strain evidence="4">17A/GY</strain>
    </source>
</reference>
<dbReference type="AlphaFoldDB" id="G3I7I4"/>
<dbReference type="EMBL" id="JH001434">
    <property type="protein sequence ID" value="EGW12000.1"/>
    <property type="molecule type" value="Genomic_DNA"/>
</dbReference>
<dbReference type="Proteomes" id="UP000001075">
    <property type="component" value="Unassembled WGS sequence"/>
</dbReference>
<dbReference type="STRING" id="10029.G3I7I4"/>
<evidence type="ECO:0000313" key="2">
    <source>
        <dbReference type="EMBL" id="ERE61670.1"/>
    </source>
</evidence>
<reference evidence="1" key="2">
    <citation type="submission" date="2011-08" db="EMBL/GenBank/DDBJ databases">
        <title>The genomic sequence of the Chinese hamster ovary CHO-K1 cell line.</title>
        <authorList>
            <person name="Xu X."/>
            <person name="Nagarajan H."/>
            <person name="Lewis N.E."/>
            <person name="Pan S."/>
            <person name="Cai Z."/>
            <person name="Liu X."/>
            <person name="Chen W."/>
            <person name="Xie M."/>
            <person name="Wang W."/>
            <person name="Hammond S."/>
            <person name="Andersen M.R."/>
            <person name="Neff N."/>
            <person name="Passarelli B."/>
            <person name="Koh W."/>
            <person name="Fan C.H."/>
            <person name="Wang J."/>
            <person name="Gui Y."/>
            <person name="Lee K.H."/>
            <person name="Betenbaugh M.J."/>
            <person name="Quake S.R."/>
            <person name="Famili I."/>
            <person name="Palsson B.O."/>
            <person name="Wang J."/>
        </authorList>
    </citation>
    <scope>NUCLEOTIDE SEQUENCE</scope>
</reference>
<dbReference type="GO" id="GO:0005840">
    <property type="term" value="C:ribosome"/>
    <property type="evidence" value="ECO:0007669"/>
    <property type="project" value="UniProtKB-KW"/>
</dbReference>
<keyword evidence="1" id="KW-0687">Ribonucleoprotein</keyword>
<reference evidence="2" key="4">
    <citation type="submission" date="2013-03" db="EMBL/GenBank/DDBJ databases">
        <title>Chinese hamster genome sequenced from sorted chromosomes.</title>
        <authorList>
            <person name="Brinkrolf K."/>
            <person name="Rupp O."/>
            <person name="Laux H."/>
            <person name="Kollin F."/>
            <person name="Ernst W."/>
            <person name="Linke B."/>
            <person name="Kofler R."/>
            <person name="Romand S."/>
            <person name="Hesse F."/>
            <person name="Budach W.E."/>
            <person name="Galosy S."/>
            <person name="Muller D."/>
            <person name="Noll T."/>
            <person name="Wienberg J."/>
            <person name="Jostock T."/>
            <person name="Leonard M."/>
            <person name="Grillari J."/>
            <person name="Tauch A."/>
            <person name="Goesmann A."/>
            <person name="Helk B."/>
            <person name="Mott J.E."/>
            <person name="Puehler A."/>
            <person name="Borth N."/>
        </authorList>
    </citation>
    <scope>NUCLEOTIDE SEQUENCE</scope>
    <source>
        <strain evidence="2">17A/GY</strain>
    </source>
</reference>